<comment type="caution">
    <text evidence="1">The sequence shown here is derived from an EMBL/GenBank/DDBJ whole genome shotgun (WGS) entry which is preliminary data.</text>
</comment>
<keyword evidence="2" id="KW-1185">Reference proteome</keyword>
<reference evidence="1 2" key="1">
    <citation type="submission" date="2020-08" db="EMBL/GenBank/DDBJ databases">
        <title>Functional genomics of gut bacteria from endangered species of beetles.</title>
        <authorList>
            <person name="Carlos-Shanley C."/>
        </authorList>
    </citation>
    <scope>NUCLEOTIDE SEQUENCE [LARGE SCALE GENOMIC DNA]</scope>
    <source>
        <strain evidence="1 2">S00123</strain>
    </source>
</reference>
<organism evidence="1 2">
    <name type="scientific">Brevundimonas bullata</name>
    <dbReference type="NCBI Taxonomy" id="13160"/>
    <lineage>
        <taxon>Bacteria</taxon>
        <taxon>Pseudomonadati</taxon>
        <taxon>Pseudomonadota</taxon>
        <taxon>Alphaproteobacteria</taxon>
        <taxon>Caulobacterales</taxon>
        <taxon>Caulobacteraceae</taxon>
        <taxon>Brevundimonas</taxon>
    </lineage>
</organism>
<evidence type="ECO:0000313" key="1">
    <source>
        <dbReference type="EMBL" id="MBB4798718.1"/>
    </source>
</evidence>
<dbReference type="EMBL" id="JACHKY010000004">
    <property type="protein sequence ID" value="MBB4798718.1"/>
    <property type="molecule type" value="Genomic_DNA"/>
</dbReference>
<proteinExistence type="predicted"/>
<dbReference type="RefSeq" id="WP_184270702.1">
    <property type="nucleotide sequence ID" value="NZ_JACHKY010000004.1"/>
</dbReference>
<dbReference type="Proteomes" id="UP000539957">
    <property type="component" value="Unassembled WGS sequence"/>
</dbReference>
<evidence type="ECO:0000313" key="2">
    <source>
        <dbReference type="Proteomes" id="UP000539957"/>
    </source>
</evidence>
<keyword evidence="1" id="KW-0378">Hydrolase</keyword>
<dbReference type="GO" id="GO:0016787">
    <property type="term" value="F:hydrolase activity"/>
    <property type="evidence" value="ECO:0007669"/>
    <property type="project" value="UniProtKB-KW"/>
</dbReference>
<accession>A0A7W7IQZ9</accession>
<gene>
    <name evidence="1" type="ORF">HNP32_002472</name>
</gene>
<name>A0A7W7IQZ9_9CAUL</name>
<protein>
    <submittedName>
        <fullName evidence="1">Phosphoglycolate phosphatase-like HAD superfamily hydrolase</fullName>
    </submittedName>
</protein>
<sequence>MVEKIPAALAADAKGEIGEGLLKSLRRILMPEQPQLIDDAPQQVAALRSQAASVMEIDLVEAVGDALRDGKKQSEAFQAGAEAVLEERGQAATRSVVEHYLRKSPQARAAHVEQRVSEALKKAGDRVRDVATGLVTGAMNRALPKAVDRSGLDDGPAFA</sequence>
<dbReference type="AlphaFoldDB" id="A0A7W7IQZ9"/>